<feature type="compositionally biased region" description="Basic and acidic residues" evidence="4">
    <location>
        <begin position="248"/>
        <end position="257"/>
    </location>
</feature>
<dbReference type="CDD" id="cd04020">
    <property type="entry name" value="C2B_SLP_1-2-3-4"/>
    <property type="match status" value="1"/>
</dbReference>
<dbReference type="AlphaFoldDB" id="A0AAU9V107"/>
<dbReference type="GO" id="GO:0042043">
    <property type="term" value="F:neurexin family protein binding"/>
    <property type="evidence" value="ECO:0007669"/>
    <property type="project" value="TreeGrafter"/>
</dbReference>
<comment type="subcellular location">
    <subcellularLocation>
        <location evidence="1">Membrane</location>
    </subcellularLocation>
</comment>
<dbReference type="GO" id="GO:0006887">
    <property type="term" value="P:exocytosis"/>
    <property type="evidence" value="ECO:0007669"/>
    <property type="project" value="TreeGrafter"/>
</dbReference>
<dbReference type="EMBL" id="CAKOGL010000028">
    <property type="protein sequence ID" value="CAH2105620.1"/>
    <property type="molecule type" value="Genomic_DNA"/>
</dbReference>
<dbReference type="InterPro" id="IPR043567">
    <property type="entry name" value="SYTL1-5_C2B"/>
</dbReference>
<dbReference type="Pfam" id="PF00168">
    <property type="entry name" value="C2"/>
    <property type="match status" value="2"/>
</dbReference>
<dbReference type="GO" id="GO:0005886">
    <property type="term" value="C:plasma membrane"/>
    <property type="evidence" value="ECO:0007669"/>
    <property type="project" value="TreeGrafter"/>
</dbReference>
<dbReference type="SUPFAM" id="SSF49562">
    <property type="entry name" value="C2 domain (Calcium/lipid-binding domain, CaLB)"/>
    <property type="match status" value="2"/>
</dbReference>
<protein>
    <recommendedName>
        <fullName evidence="5">C2 domain-containing protein</fullName>
    </recommendedName>
</protein>
<evidence type="ECO:0000256" key="4">
    <source>
        <dbReference type="SAM" id="MobiDB-lite"/>
    </source>
</evidence>
<organism evidence="6 7">
    <name type="scientific">Euphydryas editha</name>
    <name type="common">Edith's checkerspot</name>
    <dbReference type="NCBI Taxonomy" id="104508"/>
    <lineage>
        <taxon>Eukaryota</taxon>
        <taxon>Metazoa</taxon>
        <taxon>Ecdysozoa</taxon>
        <taxon>Arthropoda</taxon>
        <taxon>Hexapoda</taxon>
        <taxon>Insecta</taxon>
        <taxon>Pterygota</taxon>
        <taxon>Neoptera</taxon>
        <taxon>Endopterygota</taxon>
        <taxon>Lepidoptera</taxon>
        <taxon>Glossata</taxon>
        <taxon>Ditrysia</taxon>
        <taxon>Papilionoidea</taxon>
        <taxon>Nymphalidae</taxon>
        <taxon>Nymphalinae</taxon>
        <taxon>Euphydryas</taxon>
    </lineage>
</organism>
<feature type="compositionally biased region" description="Polar residues" evidence="4">
    <location>
        <begin position="237"/>
        <end position="246"/>
    </location>
</feature>
<comment type="caution">
    <text evidence="6">The sequence shown here is derived from an EMBL/GenBank/DDBJ whole genome shotgun (WGS) entry which is preliminary data.</text>
</comment>
<evidence type="ECO:0000313" key="6">
    <source>
        <dbReference type="EMBL" id="CAH2105620.1"/>
    </source>
</evidence>
<dbReference type="PANTHER" id="PTHR45716">
    <property type="entry name" value="BITESIZE, ISOFORM I"/>
    <property type="match status" value="1"/>
</dbReference>
<dbReference type="GO" id="GO:0070382">
    <property type="term" value="C:exocytic vesicle"/>
    <property type="evidence" value="ECO:0007669"/>
    <property type="project" value="TreeGrafter"/>
</dbReference>
<dbReference type="FunFam" id="2.60.40.150:FF:000006">
    <property type="entry name" value="Synaptotagmin-like 5, isoform CRA_a"/>
    <property type="match status" value="1"/>
</dbReference>
<evidence type="ECO:0000256" key="2">
    <source>
        <dbReference type="ARBA" id="ARBA00022737"/>
    </source>
</evidence>
<feature type="domain" description="C2" evidence="5">
    <location>
        <begin position="289"/>
        <end position="411"/>
    </location>
</feature>
<evidence type="ECO:0000313" key="7">
    <source>
        <dbReference type="Proteomes" id="UP001153954"/>
    </source>
</evidence>
<dbReference type="Gene3D" id="2.60.40.150">
    <property type="entry name" value="C2 domain"/>
    <property type="match status" value="2"/>
</dbReference>
<sequence length="586" mass="66097">MATHSYIPQSSYRSIENSNISANSQPKESNDYQSVNIYSINSGDSESGRNILSFRDIFYRCCFCCKSTSDDVCVSPLDDPNSSLVGHIGHSYTLSTESEVPIQRTNPIVTVTDTDGANKVTDNASMKSTTLLLLSKEQEASAISLNKINVIKYNSNKREILNDSGNNSKSSTLKKGEKVSIIREIMNCRDSFLKSLEWYENSLTRGKKYRYVKNDDWLEIKNDDEIYISEGLSSGHATLPRRSNSPLPHDRDVDRDRFPINRSGLQARSESMASVYSGAGEGLRGNVTVKGEVQFSLLYNYRLGALEVGVKRCRDLAPIDVKRNRSDPYVKVYLLPDKSKTGKRKTKVKKNTLHPVFDETLSFAQPLASLSTRTLWLSVWHADMFGRNDFLGEVTLPLADVVFDDPEPMWYKLHERTEQFDEHQGSRGDIIIGLKFELQDVARGKGTLHVLVKEAKNLVATKPNGLADVFCKSYLLPERGRLAKQKTAVSRRTLSPRWEHTFTYRGVALRELAARALELSLWDRDRLASNDFMGAVRLSLGTGTYMGANVNWMDSVGKEVALWQTMMQRPNFWVEGSLPLRPQLNN</sequence>
<evidence type="ECO:0000259" key="5">
    <source>
        <dbReference type="PROSITE" id="PS50004"/>
    </source>
</evidence>
<evidence type="ECO:0000256" key="1">
    <source>
        <dbReference type="ARBA" id="ARBA00004370"/>
    </source>
</evidence>
<reference evidence="6" key="1">
    <citation type="submission" date="2022-03" db="EMBL/GenBank/DDBJ databases">
        <authorList>
            <person name="Tunstrom K."/>
        </authorList>
    </citation>
    <scope>NUCLEOTIDE SEQUENCE</scope>
</reference>
<keyword evidence="2" id="KW-0677">Repeat</keyword>
<feature type="domain" description="C2" evidence="5">
    <location>
        <begin position="426"/>
        <end position="553"/>
    </location>
</feature>
<dbReference type="Proteomes" id="UP001153954">
    <property type="component" value="Unassembled WGS sequence"/>
</dbReference>
<keyword evidence="7" id="KW-1185">Reference proteome</keyword>
<dbReference type="PANTHER" id="PTHR45716:SF2">
    <property type="entry name" value="BITESIZE, ISOFORM I"/>
    <property type="match status" value="1"/>
</dbReference>
<dbReference type="PROSITE" id="PS50004">
    <property type="entry name" value="C2"/>
    <property type="match status" value="2"/>
</dbReference>
<gene>
    <name evidence="6" type="ORF">EEDITHA_LOCUS19860</name>
</gene>
<name>A0AAU9V107_EUPED</name>
<accession>A0AAU9V107</accession>
<feature type="region of interest" description="Disordered" evidence="4">
    <location>
        <begin position="237"/>
        <end position="257"/>
    </location>
</feature>
<dbReference type="InterPro" id="IPR035892">
    <property type="entry name" value="C2_domain_sf"/>
</dbReference>
<dbReference type="SMART" id="SM00239">
    <property type="entry name" value="C2"/>
    <property type="match status" value="2"/>
</dbReference>
<evidence type="ECO:0000256" key="3">
    <source>
        <dbReference type="ARBA" id="ARBA00023136"/>
    </source>
</evidence>
<dbReference type="CDD" id="cd08521">
    <property type="entry name" value="C2A_SLP"/>
    <property type="match status" value="1"/>
</dbReference>
<dbReference type="PRINTS" id="PR00399">
    <property type="entry name" value="SYNAPTOTAGMN"/>
</dbReference>
<keyword evidence="3" id="KW-0472">Membrane</keyword>
<dbReference type="InterPro" id="IPR000008">
    <property type="entry name" value="C2_dom"/>
</dbReference>
<dbReference type="InterPro" id="IPR001565">
    <property type="entry name" value="Synaptotagmin"/>
</dbReference>
<proteinExistence type="predicted"/>